<dbReference type="InterPro" id="IPR015895">
    <property type="entry name" value="4pyrrol_synth_GluRdtase_N"/>
</dbReference>
<dbReference type="HAMAP" id="MF_00087">
    <property type="entry name" value="Glu_tRNA_reductase"/>
    <property type="match status" value="1"/>
</dbReference>
<dbReference type="STRING" id="593750.Metfor_1847"/>
<keyword evidence="4 8" id="KW-0521">NADP</keyword>
<comment type="miscellaneous">
    <text evidence="8">During catalysis, the active site Cys acts as a nucleophile attacking the alpha-carbonyl group of tRNA-bound glutamate with the formation of a thioester intermediate between enzyme and glutamate, and the concomitant release of tRNA(Glu). The thioester intermediate is finally reduced by direct hydride transfer from NADPH, to form the product GSA.</text>
</comment>
<dbReference type="FunFam" id="3.40.50.720:FF:000031">
    <property type="entry name" value="Glutamyl-tRNA reductase"/>
    <property type="match status" value="1"/>
</dbReference>
<dbReference type="EMBL" id="CP003167">
    <property type="protein sequence ID" value="AGB02870.1"/>
    <property type="molecule type" value="Genomic_DNA"/>
</dbReference>
<dbReference type="GeneID" id="14308236"/>
<protein>
    <recommendedName>
        <fullName evidence="3 8">Glutamyl-tRNA reductase</fullName>
        <shortName evidence="8">GluTR</shortName>
        <ecNumber evidence="3 8">1.2.1.70</ecNumber>
    </recommendedName>
</protein>
<reference evidence="17 18" key="2">
    <citation type="journal article" date="2014" name="Genome Announc.">
        <title>Complete Genome Sequence of Methanoregula formicica SMSPT, a Mesophilic Hydrogenotrophic Methanogen Isolated from a Methanogenic Upflow Anaerobic Sludge Blanket Reactor.</title>
        <authorList>
            <person name="Yamamoto K."/>
            <person name="Tamaki H."/>
            <person name="Cadillo-Quiroz H."/>
            <person name="Imachi H."/>
            <person name="Kyrpides N."/>
            <person name="Woyke T."/>
            <person name="Goodwin L."/>
            <person name="Zinder S.H."/>
            <person name="Kamagata Y."/>
            <person name="Liu W.T."/>
        </authorList>
    </citation>
    <scope>NUCLEOTIDE SEQUENCE [LARGE SCALE GENOMIC DNA]</scope>
    <source>
        <strain evidence="18">DSM 22288 / NBRC 105244 / SMSP</strain>
    </source>
</reference>
<gene>
    <name evidence="8" type="primary">hemA</name>
    <name evidence="17" type="ordered locus">Metfor_1847</name>
</gene>
<dbReference type="InterPro" id="IPR015896">
    <property type="entry name" value="4pyrrol_synth_GluRdtase_dimer"/>
</dbReference>
<evidence type="ECO:0000256" key="2">
    <source>
        <dbReference type="ARBA" id="ARBA00005916"/>
    </source>
</evidence>
<dbReference type="PANTHER" id="PTHR43013:SF1">
    <property type="entry name" value="GLUTAMYL-TRNA REDUCTASE"/>
    <property type="match status" value="1"/>
</dbReference>
<dbReference type="InterPro" id="IPR018214">
    <property type="entry name" value="GluRdtase_CS"/>
</dbReference>
<keyword evidence="5 8" id="KW-0560">Oxidoreductase</keyword>
<evidence type="ECO:0000256" key="10">
    <source>
        <dbReference type="PIRSR" id="PIRSR000445-2"/>
    </source>
</evidence>
<feature type="binding site" evidence="8 10">
    <location>
        <position position="99"/>
    </location>
    <ligand>
        <name>substrate</name>
    </ligand>
</feature>
<dbReference type="Pfam" id="PF01488">
    <property type="entry name" value="Shikimate_DH"/>
    <property type="match status" value="1"/>
</dbReference>
<dbReference type="Pfam" id="PF05201">
    <property type="entry name" value="GlutR_N"/>
    <property type="match status" value="1"/>
</dbReference>
<feature type="binding site" evidence="8 11">
    <location>
        <begin position="179"/>
        <end position="184"/>
    </location>
    <ligand>
        <name>NADP(+)</name>
        <dbReference type="ChEBI" id="CHEBI:58349"/>
    </ligand>
</feature>
<name>L0HFS8_METFS</name>
<comment type="domain">
    <text evidence="8">Possesses an unusual extended V-shaped dimeric structure with each monomer consisting of three distinct domains arranged along a curved 'spinal' alpha-helix. The N-terminal catalytic domain specifically recognizes the glutamate moiety of the substrate. The second domain is the NADPH-binding domain, and the third C-terminal domain is responsible for dimerization.</text>
</comment>
<dbReference type="PROSITE" id="PS00747">
    <property type="entry name" value="GLUTR"/>
    <property type="match status" value="1"/>
</dbReference>
<evidence type="ECO:0000256" key="7">
    <source>
        <dbReference type="ARBA" id="ARBA00047464"/>
    </source>
</evidence>
<evidence type="ECO:0000256" key="11">
    <source>
        <dbReference type="PIRSR" id="PIRSR000445-3"/>
    </source>
</evidence>
<dbReference type="GO" id="GO:0050661">
    <property type="term" value="F:NADP binding"/>
    <property type="evidence" value="ECO:0007669"/>
    <property type="project" value="InterPro"/>
</dbReference>
<keyword evidence="18" id="KW-1185">Reference proteome</keyword>
<evidence type="ECO:0000256" key="4">
    <source>
        <dbReference type="ARBA" id="ARBA00022857"/>
    </source>
</evidence>
<dbReference type="Gene3D" id="3.40.50.720">
    <property type="entry name" value="NAD(P)-binding Rossmann-like Domain"/>
    <property type="match status" value="1"/>
</dbReference>
<dbReference type="PIRSF" id="PIRSF000445">
    <property type="entry name" value="4pyrrol_synth_GluRdtase"/>
    <property type="match status" value="1"/>
</dbReference>
<feature type="domain" description="Quinate/shikimate 5-dehydrogenase/glutamyl-tRNA reductase" evidence="15">
    <location>
        <begin position="162"/>
        <end position="302"/>
    </location>
</feature>
<dbReference type="InParanoid" id="L0HFS8"/>
<proteinExistence type="inferred from homology"/>
<evidence type="ECO:0000259" key="15">
    <source>
        <dbReference type="Pfam" id="PF01488"/>
    </source>
</evidence>
<comment type="catalytic activity">
    <reaction evidence="7 8 13">
        <text>(S)-4-amino-5-oxopentanoate + tRNA(Glu) + NADP(+) = L-glutamyl-tRNA(Glu) + NADPH + H(+)</text>
        <dbReference type="Rhea" id="RHEA:12344"/>
        <dbReference type="Rhea" id="RHEA-COMP:9663"/>
        <dbReference type="Rhea" id="RHEA-COMP:9680"/>
        <dbReference type="ChEBI" id="CHEBI:15378"/>
        <dbReference type="ChEBI" id="CHEBI:57501"/>
        <dbReference type="ChEBI" id="CHEBI:57783"/>
        <dbReference type="ChEBI" id="CHEBI:58349"/>
        <dbReference type="ChEBI" id="CHEBI:78442"/>
        <dbReference type="ChEBI" id="CHEBI:78520"/>
        <dbReference type="EC" id="1.2.1.70"/>
    </reaction>
</comment>
<dbReference type="eggNOG" id="arCOG01036">
    <property type="taxonomic scope" value="Archaea"/>
</dbReference>
<dbReference type="InterPro" id="IPR036291">
    <property type="entry name" value="NAD(P)-bd_dom_sf"/>
</dbReference>
<dbReference type="NCBIfam" id="TIGR01035">
    <property type="entry name" value="hemA"/>
    <property type="match status" value="1"/>
</dbReference>
<sequence length="425" mass="46170">MAECQTAPLAIAGVSHHTANVTMIEAFRFADEPAFLEAARTRFPGVMLLQTCNRVEVLVEGDAAGLRAFLAEQGRKDFFVHEGPGALRHLFALASGIDSMIVGEDQIIGQLKKSLSDAQETGTASEFLETCINKAVHVGVEVRRRTLINRGSVSIGSAAVTLAEAEIGSLAGKHILVVGSGEMGLLVAQALAAKHLTAMYVANRTYKRAEILAGKIGGKAVKFNELYHYITLSDVVISCTAAPHAIIRRAELARAMKDRCWPPEGHPRPLILVDIAQPRDVEEGAGTIDGVRLYTIDDLRSVNEQTMSTRKAEADRAHGFVEAELSLFLRHLNRRTAECYLASLHTWAEEVRVRERERALSRLGAADEKTISVIDDLTRVLTKKLLTDATYSVRTSAEEGDAAAAEALVNAITKGDRIEGKPEKE</sequence>
<evidence type="ECO:0000256" key="1">
    <source>
        <dbReference type="ARBA" id="ARBA00005059"/>
    </source>
</evidence>
<comment type="function">
    <text evidence="8">Catalyzes the NADPH-dependent reduction of glutamyl-tRNA(Glu) to glutamate 1-semialdehyde (GSA).</text>
</comment>
<dbReference type="SUPFAM" id="SSF51735">
    <property type="entry name" value="NAD(P)-binding Rossmann-fold domains"/>
    <property type="match status" value="1"/>
</dbReference>
<dbReference type="FunCoup" id="L0HFS8">
    <property type="interactions" value="103"/>
</dbReference>
<organism evidence="17 18">
    <name type="scientific">Methanoregula formicica (strain DSM 22288 / NBRC 105244 / SMSP)</name>
    <dbReference type="NCBI Taxonomy" id="593750"/>
    <lineage>
        <taxon>Archaea</taxon>
        <taxon>Methanobacteriati</taxon>
        <taxon>Methanobacteriota</taxon>
        <taxon>Stenosarchaea group</taxon>
        <taxon>Methanomicrobia</taxon>
        <taxon>Methanomicrobiales</taxon>
        <taxon>Methanoregulaceae</taxon>
        <taxon>Methanoregula</taxon>
    </lineage>
</organism>
<evidence type="ECO:0000256" key="12">
    <source>
        <dbReference type="PIRSR" id="PIRSR000445-4"/>
    </source>
</evidence>
<evidence type="ECO:0000256" key="13">
    <source>
        <dbReference type="RuleBase" id="RU000584"/>
    </source>
</evidence>
<evidence type="ECO:0000313" key="18">
    <source>
        <dbReference type="Proteomes" id="UP000010824"/>
    </source>
</evidence>
<evidence type="ECO:0000256" key="8">
    <source>
        <dbReference type="HAMAP-Rule" id="MF_00087"/>
    </source>
</evidence>
<evidence type="ECO:0000256" key="6">
    <source>
        <dbReference type="ARBA" id="ARBA00023244"/>
    </source>
</evidence>
<feature type="domain" description="Tetrapyrrole biosynthesis glutamyl-tRNA reductase dimerisation" evidence="14">
    <location>
        <begin position="317"/>
        <end position="407"/>
    </location>
</feature>
<comment type="subunit">
    <text evidence="8">Homodimer.</text>
</comment>
<evidence type="ECO:0000256" key="9">
    <source>
        <dbReference type="PIRSR" id="PIRSR000445-1"/>
    </source>
</evidence>
<comment type="pathway">
    <text evidence="1 8 13">Porphyrin-containing compound metabolism; protoporphyrin-IX biosynthesis; 5-aminolevulinate from L-glutamyl-tRNA(Glu): step 1/2.</text>
</comment>
<dbReference type="HOGENOM" id="CLU_035113_2_2_2"/>
<dbReference type="OrthoDB" id="4562at2157"/>
<evidence type="ECO:0000313" key="17">
    <source>
        <dbReference type="EMBL" id="AGB02870.1"/>
    </source>
</evidence>
<dbReference type="UniPathway" id="UPA00251">
    <property type="reaction ID" value="UER00316"/>
</dbReference>
<feature type="binding site" evidence="8 10">
    <location>
        <begin position="104"/>
        <end position="106"/>
    </location>
    <ligand>
        <name>substrate</name>
    </ligand>
</feature>
<dbReference type="InterPro" id="IPR000343">
    <property type="entry name" value="4pyrrol_synth_GluRdtase"/>
</dbReference>
<dbReference type="SUPFAM" id="SSF69742">
    <property type="entry name" value="Glutamyl tRNA-reductase catalytic, N-terminal domain"/>
    <property type="match status" value="1"/>
</dbReference>
<dbReference type="InterPro" id="IPR036453">
    <property type="entry name" value="GluRdtase_dimer_dom_sf"/>
</dbReference>
<dbReference type="Proteomes" id="UP000010824">
    <property type="component" value="Chromosome"/>
</dbReference>
<dbReference type="GO" id="GO:0008883">
    <property type="term" value="F:glutamyl-tRNA reductase activity"/>
    <property type="evidence" value="ECO:0007669"/>
    <property type="project" value="UniProtKB-UniRule"/>
</dbReference>
<dbReference type="GO" id="GO:0019353">
    <property type="term" value="P:protoporphyrinogen IX biosynthetic process from glutamate"/>
    <property type="evidence" value="ECO:0007669"/>
    <property type="project" value="TreeGrafter"/>
</dbReference>
<feature type="binding site" evidence="8 10">
    <location>
        <begin position="51"/>
        <end position="54"/>
    </location>
    <ligand>
        <name>substrate</name>
    </ligand>
</feature>
<evidence type="ECO:0000256" key="5">
    <source>
        <dbReference type="ARBA" id="ARBA00023002"/>
    </source>
</evidence>
<reference evidence="18" key="1">
    <citation type="submission" date="2011-12" db="EMBL/GenBank/DDBJ databases">
        <title>Complete sequence of Methanoregula formicicum SMSP.</title>
        <authorList>
            <person name="Lucas S."/>
            <person name="Han J."/>
            <person name="Lapidus A."/>
            <person name="Cheng J.-F."/>
            <person name="Goodwin L."/>
            <person name="Pitluck S."/>
            <person name="Peters L."/>
            <person name="Ovchinnikova G."/>
            <person name="Teshima H."/>
            <person name="Detter J.C."/>
            <person name="Han C."/>
            <person name="Tapia R."/>
            <person name="Land M."/>
            <person name="Hauser L."/>
            <person name="Kyrpides N."/>
            <person name="Ivanova N."/>
            <person name="Pagani I."/>
            <person name="Imachi H."/>
            <person name="Tamaki H."/>
            <person name="Sekiguchi Y."/>
            <person name="Kamagata Y."/>
            <person name="Cadillo-Quiroz H."/>
            <person name="Zinder S."/>
            <person name="Liu W.-T."/>
            <person name="Woyke T."/>
        </authorList>
    </citation>
    <scope>NUCLEOTIDE SEQUENCE [LARGE SCALE GENOMIC DNA]</scope>
    <source>
        <strain evidence="18">DSM 22288 / NBRC 105244 / SMSP</strain>
    </source>
</reference>
<dbReference type="SUPFAM" id="SSF69075">
    <property type="entry name" value="Glutamyl tRNA-reductase dimerization domain"/>
    <property type="match status" value="1"/>
</dbReference>
<dbReference type="CDD" id="cd05213">
    <property type="entry name" value="NAD_bind_Glutamyl_tRNA_reduct"/>
    <property type="match status" value="1"/>
</dbReference>
<accession>L0HFS8</accession>
<dbReference type="InterPro" id="IPR006151">
    <property type="entry name" value="Shikm_DH/Glu-tRNA_Rdtase"/>
</dbReference>
<feature type="domain" description="Glutamyl-tRNA reductase N-terminal" evidence="16">
    <location>
        <begin position="13"/>
        <end position="146"/>
    </location>
</feature>
<dbReference type="PANTHER" id="PTHR43013">
    <property type="entry name" value="GLUTAMYL-TRNA REDUCTASE"/>
    <property type="match status" value="1"/>
</dbReference>
<evidence type="ECO:0000259" key="16">
    <source>
        <dbReference type="Pfam" id="PF05201"/>
    </source>
</evidence>
<comment type="similarity">
    <text evidence="2 8 13">Belongs to the glutamyl-tRNA reductase family.</text>
</comment>
<dbReference type="KEGG" id="mfo:Metfor_1847"/>
<feature type="site" description="Important for activity" evidence="8 12">
    <location>
        <position position="89"/>
    </location>
</feature>
<dbReference type="Pfam" id="PF00745">
    <property type="entry name" value="GlutR_dimer"/>
    <property type="match status" value="1"/>
</dbReference>
<dbReference type="EC" id="1.2.1.70" evidence="3 8"/>
<dbReference type="RefSeq" id="WP_015285833.1">
    <property type="nucleotide sequence ID" value="NC_019943.1"/>
</dbReference>
<dbReference type="Gene3D" id="3.30.460.30">
    <property type="entry name" value="Glutamyl-tRNA reductase, N-terminal domain"/>
    <property type="match status" value="1"/>
</dbReference>
<evidence type="ECO:0000256" key="3">
    <source>
        <dbReference type="ARBA" id="ARBA00012970"/>
    </source>
</evidence>
<evidence type="ECO:0000259" key="14">
    <source>
        <dbReference type="Pfam" id="PF00745"/>
    </source>
</evidence>
<keyword evidence="6 8" id="KW-0627">Porphyrin biosynthesis</keyword>
<dbReference type="AlphaFoldDB" id="L0HFS8"/>
<feature type="binding site" evidence="8 10">
    <location>
        <position position="110"/>
    </location>
    <ligand>
        <name>substrate</name>
    </ligand>
</feature>
<feature type="active site" description="Nucleophile" evidence="8 9">
    <location>
        <position position="52"/>
    </location>
</feature>
<dbReference type="InterPro" id="IPR036343">
    <property type="entry name" value="GluRdtase_N_sf"/>
</dbReference>